<dbReference type="SUPFAM" id="SSF158949">
    <property type="entry name" value="Smr-associated domain-like"/>
    <property type="match status" value="1"/>
</dbReference>
<evidence type="ECO:0000256" key="1">
    <source>
        <dbReference type="SAM" id="MobiDB-lite"/>
    </source>
</evidence>
<dbReference type="InterPro" id="IPR002625">
    <property type="entry name" value="Smr_dom"/>
</dbReference>
<sequence length="394" mass="45296">MKIGDKVRFLSETGGGRISGFQGKNIVLVEDEDGFEIPTLVSEVIVVADSSETEKQIAKAEKQQQASSQPDNRSIKQRLADNENDEYDDTPDDPSVNFTPPVKEREEGELLSIYVGFVPIDEKQITQTKFEAYLINDSNYFIAYNYLFKNGEEWQAESSGEIEPNTKFLLNEFSHTDLNSMLNIAVQLIAYKREKTFKIKPAIDSRFKLDATKFYKQNSFRENDFFEQSAIIYPIVEADKIIHQFEINADAIKESMLTTLKPEPAKPQTAPARKANTTRQEKRYPSEQSKSAKVKQILKDDKVVIDLHIEQLLETTVGMNSTDILEYQLDVFRNTLEQYKNKPGQKLIFIHGKGEGVLRHALIHELNYKYKHFRYQDASFREYGYGATQVTIRN</sequence>
<dbReference type="EMBL" id="AGWK01000026">
    <property type="protein sequence ID" value="EHO71854.1"/>
    <property type="molecule type" value="Genomic_DNA"/>
</dbReference>
<keyword evidence="4" id="KW-1185">Reference proteome</keyword>
<dbReference type="Gene3D" id="2.60.40.1600">
    <property type="entry name" value="Smr-associated-like"/>
    <property type="match status" value="1"/>
</dbReference>
<dbReference type="HOGENOM" id="CLU_049728_0_0_10"/>
<name>H1Q1K7_9BACT</name>
<dbReference type="InterPro" id="IPR036781">
    <property type="entry name" value="Smr_assoc-like_sf"/>
</dbReference>
<dbReference type="RefSeq" id="WP_006951892.1">
    <property type="nucleotide sequence ID" value="NZ_JH594521.1"/>
</dbReference>
<dbReference type="PATRIC" id="fig|883158.3.peg.804"/>
<accession>H1Q1K7</accession>
<comment type="caution">
    <text evidence="3">The sequence shown here is derived from an EMBL/GenBank/DDBJ whole genome shotgun (WGS) entry which is preliminary data.</text>
</comment>
<dbReference type="Pfam" id="PF01713">
    <property type="entry name" value="Smr"/>
    <property type="match status" value="1"/>
</dbReference>
<proteinExistence type="predicted"/>
<feature type="region of interest" description="Disordered" evidence="1">
    <location>
        <begin position="260"/>
        <end position="291"/>
    </location>
</feature>
<dbReference type="AlphaFoldDB" id="H1Q1K7"/>
<feature type="domain" description="Smr" evidence="2">
    <location>
        <begin position="345"/>
        <end position="393"/>
    </location>
</feature>
<dbReference type="PROSITE" id="PS50828">
    <property type="entry name" value="SMR"/>
    <property type="match status" value="1"/>
</dbReference>
<dbReference type="Pfam" id="PF09640">
    <property type="entry name" value="DUF2027"/>
    <property type="match status" value="1"/>
</dbReference>
<dbReference type="Proteomes" id="UP000016023">
    <property type="component" value="Unassembled WGS sequence"/>
</dbReference>
<dbReference type="STRING" id="883158.HMPREF9140_00795"/>
<dbReference type="eggNOG" id="COG1193">
    <property type="taxonomic scope" value="Bacteria"/>
</dbReference>
<evidence type="ECO:0000259" key="2">
    <source>
        <dbReference type="PROSITE" id="PS50828"/>
    </source>
</evidence>
<feature type="compositionally biased region" description="Acidic residues" evidence="1">
    <location>
        <begin position="83"/>
        <end position="92"/>
    </location>
</feature>
<evidence type="ECO:0000313" key="4">
    <source>
        <dbReference type="Proteomes" id="UP000016023"/>
    </source>
</evidence>
<feature type="region of interest" description="Disordered" evidence="1">
    <location>
        <begin position="83"/>
        <end position="102"/>
    </location>
</feature>
<gene>
    <name evidence="3" type="ORF">HMPREF9140_00795</name>
</gene>
<dbReference type="InterPro" id="IPR036063">
    <property type="entry name" value="Smr_dom_sf"/>
</dbReference>
<protein>
    <recommendedName>
        <fullName evidence="2">Smr domain-containing protein</fullName>
    </recommendedName>
</protein>
<organism evidence="3 4">
    <name type="scientific">Prevotella micans F0438</name>
    <dbReference type="NCBI Taxonomy" id="883158"/>
    <lineage>
        <taxon>Bacteria</taxon>
        <taxon>Pseudomonadati</taxon>
        <taxon>Bacteroidota</taxon>
        <taxon>Bacteroidia</taxon>
        <taxon>Bacteroidales</taxon>
        <taxon>Prevotellaceae</taxon>
        <taxon>Prevotella</taxon>
    </lineage>
</organism>
<reference evidence="3 4" key="1">
    <citation type="submission" date="2011-12" db="EMBL/GenBank/DDBJ databases">
        <title>The Genome Sequence of Prevotella micans F0438.</title>
        <authorList>
            <consortium name="The Broad Institute Genome Sequencing Platform"/>
            <person name="Earl A."/>
            <person name="Ward D."/>
            <person name="Feldgarden M."/>
            <person name="Gevers D."/>
            <person name="Izard J."/>
            <person name="Baranova O.V."/>
            <person name="Blanton J.M."/>
            <person name="Wade W.G."/>
            <person name="Dewhirst F.E."/>
            <person name="Young S.K."/>
            <person name="Zeng Q."/>
            <person name="Gargeya S."/>
            <person name="Fitzgerald M."/>
            <person name="Haas B."/>
            <person name="Abouelleil A."/>
            <person name="Alvarado L."/>
            <person name="Arachchi H.M."/>
            <person name="Berlin A."/>
            <person name="Chapman S.B."/>
            <person name="Gearin G."/>
            <person name="Goldberg J."/>
            <person name="Griggs A."/>
            <person name="Gujja S."/>
            <person name="Hansen M."/>
            <person name="Heiman D."/>
            <person name="Howarth C."/>
            <person name="Larimer J."/>
            <person name="Lui A."/>
            <person name="MacDonald P.J.P."/>
            <person name="McCowen C."/>
            <person name="Montmayeur A."/>
            <person name="Murphy C."/>
            <person name="Neiman D."/>
            <person name="Pearson M."/>
            <person name="Priest M."/>
            <person name="Roberts A."/>
            <person name="Saif S."/>
            <person name="Shea T."/>
            <person name="Sisk P."/>
            <person name="Stolte C."/>
            <person name="Sykes S."/>
            <person name="Wortman J."/>
            <person name="Nusbaum C."/>
            <person name="Birren B."/>
        </authorList>
    </citation>
    <scope>NUCLEOTIDE SEQUENCE [LARGE SCALE GENOMIC DNA]</scope>
    <source>
        <strain evidence="3 4">F0438</strain>
    </source>
</reference>
<dbReference type="Gene3D" id="3.30.1370.110">
    <property type="match status" value="1"/>
</dbReference>
<dbReference type="InterPro" id="IPR018598">
    <property type="entry name" value="DUF2027"/>
</dbReference>
<evidence type="ECO:0000313" key="3">
    <source>
        <dbReference type="EMBL" id="EHO71854.1"/>
    </source>
</evidence>